<dbReference type="PANTHER" id="PTHR45977:SF4">
    <property type="entry name" value="RING-TYPE DOMAIN-CONTAINING PROTEIN"/>
    <property type="match status" value="1"/>
</dbReference>
<gene>
    <name evidence="15" type="ORF">CISIN_1g028568mg</name>
</gene>
<evidence type="ECO:0000256" key="1">
    <source>
        <dbReference type="ARBA" id="ARBA00000900"/>
    </source>
</evidence>
<evidence type="ECO:0000256" key="13">
    <source>
        <dbReference type="SAM" id="MobiDB-lite"/>
    </source>
</evidence>
<dbReference type="EC" id="2.3.2.27" evidence="3"/>
<keyword evidence="9" id="KW-0862">Zinc</keyword>
<sequence>MAGMLPGVECARRRRIHQSGGGCSSASDGLAPTWSSMSMSMSRRSSFCLYTSSHESHHTSSISSLRSIINQACEDEQLAGVAREAKERLDERLGTQRKSSDSNSRQNGKESSVLMNINKSTVLHTQVFGSKKSGSKRFSWSKLSWKACEQEECAICLERFKVGDTLVHLPCAHRFHARCLLPWLATNAHNCPCCRMQILDPAASSAD</sequence>
<evidence type="ECO:0000313" key="16">
    <source>
        <dbReference type="Proteomes" id="UP000027120"/>
    </source>
</evidence>
<dbReference type="Proteomes" id="UP000027120">
    <property type="component" value="Unassembled WGS sequence"/>
</dbReference>
<dbReference type="PROSITE" id="PS50089">
    <property type="entry name" value="ZF_RING_2"/>
    <property type="match status" value="1"/>
</dbReference>
<keyword evidence="5" id="KW-0812">Transmembrane</keyword>
<feature type="region of interest" description="Disordered" evidence="13">
    <location>
        <begin position="85"/>
        <end position="111"/>
    </location>
</feature>
<accession>A0A067EW24</accession>
<dbReference type="GO" id="GO:0006511">
    <property type="term" value="P:ubiquitin-dependent protein catabolic process"/>
    <property type="evidence" value="ECO:0000318"/>
    <property type="project" value="GO_Central"/>
</dbReference>
<evidence type="ECO:0000256" key="2">
    <source>
        <dbReference type="ARBA" id="ARBA00004141"/>
    </source>
</evidence>
<dbReference type="InterPro" id="IPR013083">
    <property type="entry name" value="Znf_RING/FYVE/PHD"/>
</dbReference>
<dbReference type="STRING" id="2711.A0A067EW24"/>
<dbReference type="Gene3D" id="3.30.40.10">
    <property type="entry name" value="Zinc/RING finger domain, C3HC4 (zinc finger)"/>
    <property type="match status" value="1"/>
</dbReference>
<feature type="compositionally biased region" description="Polar residues" evidence="13">
    <location>
        <begin position="101"/>
        <end position="111"/>
    </location>
</feature>
<dbReference type="AlphaFoldDB" id="A0A067EW24"/>
<evidence type="ECO:0000313" key="15">
    <source>
        <dbReference type="EMBL" id="KDO59334.1"/>
    </source>
</evidence>
<evidence type="ECO:0000256" key="9">
    <source>
        <dbReference type="ARBA" id="ARBA00022833"/>
    </source>
</evidence>
<dbReference type="EMBL" id="KK784940">
    <property type="protein sequence ID" value="KDO59334.1"/>
    <property type="molecule type" value="Genomic_DNA"/>
</dbReference>
<evidence type="ECO:0000259" key="14">
    <source>
        <dbReference type="PROSITE" id="PS50089"/>
    </source>
</evidence>
<evidence type="ECO:0000256" key="12">
    <source>
        <dbReference type="PROSITE-ProRule" id="PRU00175"/>
    </source>
</evidence>
<dbReference type="CDD" id="cd16473">
    <property type="entry name" value="RING-H2_RNF103"/>
    <property type="match status" value="1"/>
</dbReference>
<evidence type="ECO:0000256" key="7">
    <source>
        <dbReference type="ARBA" id="ARBA00022771"/>
    </source>
</evidence>
<dbReference type="InterPro" id="IPR001841">
    <property type="entry name" value="Znf_RING"/>
</dbReference>
<keyword evidence="10" id="KW-1133">Transmembrane helix</keyword>
<dbReference type="GO" id="GO:0008270">
    <property type="term" value="F:zinc ion binding"/>
    <property type="evidence" value="ECO:0007669"/>
    <property type="project" value="UniProtKB-KW"/>
</dbReference>
<reference evidence="15 16" key="1">
    <citation type="submission" date="2014-04" db="EMBL/GenBank/DDBJ databases">
        <authorList>
            <consortium name="International Citrus Genome Consortium"/>
            <person name="Gmitter F."/>
            <person name="Chen C."/>
            <person name="Farmerie W."/>
            <person name="Harkins T."/>
            <person name="Desany B."/>
            <person name="Mohiuddin M."/>
            <person name="Kodira C."/>
            <person name="Borodovsky M."/>
            <person name="Lomsadze A."/>
            <person name="Burns P."/>
            <person name="Jenkins J."/>
            <person name="Prochnik S."/>
            <person name="Shu S."/>
            <person name="Chapman J."/>
            <person name="Pitluck S."/>
            <person name="Schmutz J."/>
            <person name="Rokhsar D."/>
        </authorList>
    </citation>
    <scope>NUCLEOTIDE SEQUENCE</scope>
</reference>
<evidence type="ECO:0000256" key="8">
    <source>
        <dbReference type="ARBA" id="ARBA00022786"/>
    </source>
</evidence>
<keyword evidence="4" id="KW-0808">Transferase</keyword>
<proteinExistence type="predicted"/>
<dbReference type="EMBL" id="KK784940">
    <property type="protein sequence ID" value="KDO59335.1"/>
    <property type="molecule type" value="Genomic_DNA"/>
</dbReference>
<protein>
    <recommendedName>
        <fullName evidence="3">RING-type E3 ubiquitin transferase</fullName>
        <ecNumber evidence="3">2.3.2.27</ecNumber>
    </recommendedName>
</protein>
<name>A0A067EW24_CITSI</name>
<comment type="subcellular location">
    <subcellularLocation>
        <location evidence="2">Membrane</location>
        <topology evidence="2">Multi-pass membrane protein</topology>
    </subcellularLocation>
</comment>
<evidence type="ECO:0000256" key="4">
    <source>
        <dbReference type="ARBA" id="ARBA00022679"/>
    </source>
</evidence>
<dbReference type="GO" id="GO:0016020">
    <property type="term" value="C:membrane"/>
    <property type="evidence" value="ECO:0007669"/>
    <property type="project" value="UniProtKB-SubCell"/>
</dbReference>
<keyword evidence="11" id="KW-0472">Membrane</keyword>
<keyword evidence="8" id="KW-0833">Ubl conjugation pathway</keyword>
<evidence type="ECO:0000256" key="11">
    <source>
        <dbReference type="ARBA" id="ARBA00023136"/>
    </source>
</evidence>
<dbReference type="PANTHER" id="PTHR45977">
    <property type="entry name" value="TARGET OF ERK KINASE MPK-1"/>
    <property type="match status" value="1"/>
</dbReference>
<dbReference type="FunFam" id="3.30.40.10:FF:000611">
    <property type="entry name" value="Zinc finger family protein"/>
    <property type="match status" value="1"/>
</dbReference>
<evidence type="ECO:0000256" key="6">
    <source>
        <dbReference type="ARBA" id="ARBA00022723"/>
    </source>
</evidence>
<evidence type="ECO:0000256" key="10">
    <source>
        <dbReference type="ARBA" id="ARBA00022989"/>
    </source>
</evidence>
<feature type="domain" description="RING-type" evidence="14">
    <location>
        <begin position="153"/>
        <end position="195"/>
    </location>
</feature>
<comment type="catalytic activity">
    <reaction evidence="1">
        <text>S-ubiquitinyl-[E2 ubiquitin-conjugating enzyme]-L-cysteine + [acceptor protein]-L-lysine = [E2 ubiquitin-conjugating enzyme]-L-cysteine + N(6)-ubiquitinyl-[acceptor protein]-L-lysine.</text>
        <dbReference type="EC" id="2.3.2.27"/>
    </reaction>
</comment>
<keyword evidence="16" id="KW-1185">Reference proteome</keyword>
<dbReference type="eggNOG" id="KOG0800">
    <property type="taxonomic scope" value="Eukaryota"/>
</dbReference>
<feature type="compositionally biased region" description="Basic and acidic residues" evidence="13">
    <location>
        <begin position="85"/>
        <end position="100"/>
    </location>
</feature>
<dbReference type="GO" id="GO:0061630">
    <property type="term" value="F:ubiquitin protein ligase activity"/>
    <property type="evidence" value="ECO:0000318"/>
    <property type="project" value="GO_Central"/>
</dbReference>
<keyword evidence="6" id="KW-0479">Metal-binding</keyword>
<evidence type="ECO:0000256" key="3">
    <source>
        <dbReference type="ARBA" id="ARBA00012483"/>
    </source>
</evidence>
<dbReference type="PaxDb" id="2711-XP_006473942.1"/>
<keyword evidence="7 12" id="KW-0863">Zinc-finger</keyword>
<dbReference type="SMART" id="SM00184">
    <property type="entry name" value="RING"/>
    <property type="match status" value="1"/>
</dbReference>
<evidence type="ECO:0000256" key="5">
    <source>
        <dbReference type="ARBA" id="ARBA00022692"/>
    </source>
</evidence>
<dbReference type="SUPFAM" id="SSF57850">
    <property type="entry name" value="RING/U-box"/>
    <property type="match status" value="1"/>
</dbReference>
<organism evidence="15 16">
    <name type="scientific">Citrus sinensis</name>
    <name type="common">Sweet orange</name>
    <name type="synonym">Citrus aurantium var. sinensis</name>
    <dbReference type="NCBI Taxonomy" id="2711"/>
    <lineage>
        <taxon>Eukaryota</taxon>
        <taxon>Viridiplantae</taxon>
        <taxon>Streptophyta</taxon>
        <taxon>Embryophyta</taxon>
        <taxon>Tracheophyta</taxon>
        <taxon>Spermatophyta</taxon>
        <taxon>Magnoliopsida</taxon>
        <taxon>eudicotyledons</taxon>
        <taxon>Gunneridae</taxon>
        <taxon>Pentapetalae</taxon>
        <taxon>rosids</taxon>
        <taxon>malvids</taxon>
        <taxon>Sapindales</taxon>
        <taxon>Rutaceae</taxon>
        <taxon>Aurantioideae</taxon>
        <taxon>Citrus</taxon>
    </lineage>
</organism>
<dbReference type="Pfam" id="PF13639">
    <property type="entry name" value="zf-RING_2"/>
    <property type="match status" value="1"/>
</dbReference>